<dbReference type="GO" id="GO:0003700">
    <property type="term" value="F:DNA-binding transcription factor activity"/>
    <property type="evidence" value="ECO:0007669"/>
    <property type="project" value="InterPro"/>
</dbReference>
<dbReference type="PANTHER" id="PTHR30419">
    <property type="entry name" value="HTH-TYPE TRANSCRIPTIONAL REGULATOR YBHD"/>
    <property type="match status" value="1"/>
</dbReference>
<dbReference type="GO" id="GO:0003677">
    <property type="term" value="F:DNA binding"/>
    <property type="evidence" value="ECO:0007669"/>
    <property type="project" value="UniProtKB-KW"/>
</dbReference>
<dbReference type="SUPFAM" id="SSF46785">
    <property type="entry name" value="Winged helix' DNA-binding domain"/>
    <property type="match status" value="1"/>
</dbReference>
<feature type="domain" description="HTH lysR-type" evidence="5">
    <location>
        <begin position="12"/>
        <end position="69"/>
    </location>
</feature>
<dbReference type="Proteomes" id="UP000281118">
    <property type="component" value="Unassembled WGS sequence"/>
</dbReference>
<evidence type="ECO:0000256" key="1">
    <source>
        <dbReference type="ARBA" id="ARBA00009437"/>
    </source>
</evidence>
<gene>
    <name evidence="6" type="ORF">EJP67_29915</name>
</gene>
<name>A0A433MU13_9BURK</name>
<dbReference type="InterPro" id="IPR005119">
    <property type="entry name" value="LysR_subst-bd"/>
</dbReference>
<sequence length="316" mass="35197">MPHLDWYVRAQLKLRHLQLLVALDDYRSAARVAAHLHVTQPAVSKMLAAIEKGVEAPLFERTARGLEPTEYGVVLVRHAREIMESLGNAHAEFQDIGEGRLTRVALGVLPSTAVFLIPRLVAALEGEANATGVAISVREGTMEFLLPLLRTGQIDLAVGFLPAKRPGSEYKTTQLYEDPTVTVVRNGHPLSKLRKINWKHLSDYPMILPVKGSLVRSAIDSFMAEHQVHVARRHLESVSTLANLGVLQLTDSIGFMQEHLARYFVNRNDLSILRLDLPSVTMRVGLIWMAERQVPPATRRVMDLLELYAKELSASS</sequence>
<comment type="caution">
    <text evidence="6">The sequence shown here is derived from an EMBL/GenBank/DDBJ whole genome shotgun (WGS) entry which is preliminary data.</text>
</comment>
<dbReference type="Gene3D" id="3.40.190.290">
    <property type="match status" value="1"/>
</dbReference>
<dbReference type="InterPro" id="IPR036388">
    <property type="entry name" value="WH-like_DNA-bd_sf"/>
</dbReference>
<dbReference type="InterPro" id="IPR000847">
    <property type="entry name" value="LysR_HTH_N"/>
</dbReference>
<evidence type="ECO:0000313" key="6">
    <source>
        <dbReference type="EMBL" id="RUR71269.1"/>
    </source>
</evidence>
<keyword evidence="4" id="KW-0804">Transcription</keyword>
<dbReference type="RefSeq" id="WP_126025350.1">
    <property type="nucleotide sequence ID" value="NZ_RXFT01000019.1"/>
</dbReference>
<dbReference type="OrthoDB" id="5914299at2"/>
<dbReference type="InterPro" id="IPR036390">
    <property type="entry name" value="WH_DNA-bd_sf"/>
</dbReference>
<evidence type="ECO:0000313" key="7">
    <source>
        <dbReference type="Proteomes" id="UP000281118"/>
    </source>
</evidence>
<dbReference type="EMBL" id="RXFT01000019">
    <property type="protein sequence ID" value="RUR71269.1"/>
    <property type="molecule type" value="Genomic_DNA"/>
</dbReference>
<proteinExistence type="inferred from homology"/>
<accession>A0A433MU13</accession>
<keyword evidence="3" id="KW-0238">DNA-binding</keyword>
<evidence type="ECO:0000256" key="4">
    <source>
        <dbReference type="ARBA" id="ARBA00023163"/>
    </source>
</evidence>
<dbReference type="PANTHER" id="PTHR30419:SF8">
    <property type="entry name" value="NITROGEN ASSIMILATION TRANSCRIPTIONAL ACTIVATOR-RELATED"/>
    <property type="match status" value="1"/>
</dbReference>
<protein>
    <submittedName>
        <fullName evidence="6">LysR family transcriptional regulator</fullName>
    </submittedName>
</protein>
<comment type="similarity">
    <text evidence="1">Belongs to the LysR transcriptional regulatory family.</text>
</comment>
<keyword evidence="2" id="KW-0805">Transcription regulation</keyword>
<organism evidence="6 7">
    <name type="scientific">Variovorax guangxiensis</name>
    <dbReference type="NCBI Taxonomy" id="1775474"/>
    <lineage>
        <taxon>Bacteria</taxon>
        <taxon>Pseudomonadati</taxon>
        <taxon>Pseudomonadota</taxon>
        <taxon>Betaproteobacteria</taxon>
        <taxon>Burkholderiales</taxon>
        <taxon>Comamonadaceae</taxon>
        <taxon>Variovorax</taxon>
    </lineage>
</organism>
<evidence type="ECO:0000256" key="3">
    <source>
        <dbReference type="ARBA" id="ARBA00023125"/>
    </source>
</evidence>
<dbReference type="Gene3D" id="1.10.10.10">
    <property type="entry name" value="Winged helix-like DNA-binding domain superfamily/Winged helix DNA-binding domain"/>
    <property type="match status" value="1"/>
</dbReference>
<dbReference type="GO" id="GO:0005829">
    <property type="term" value="C:cytosol"/>
    <property type="evidence" value="ECO:0007669"/>
    <property type="project" value="TreeGrafter"/>
</dbReference>
<dbReference type="Pfam" id="PF00126">
    <property type="entry name" value="HTH_1"/>
    <property type="match status" value="1"/>
</dbReference>
<dbReference type="AlphaFoldDB" id="A0A433MU13"/>
<dbReference type="Pfam" id="PF03466">
    <property type="entry name" value="LysR_substrate"/>
    <property type="match status" value="1"/>
</dbReference>
<dbReference type="PROSITE" id="PS50931">
    <property type="entry name" value="HTH_LYSR"/>
    <property type="match status" value="1"/>
</dbReference>
<reference evidence="6 7" key="1">
    <citation type="submission" date="2018-12" db="EMBL/GenBank/DDBJ databases">
        <title>The genome sequences of Variovorax guangxiensis DSM 27352.</title>
        <authorList>
            <person name="Gao J."/>
            <person name="Sun J."/>
        </authorList>
    </citation>
    <scope>NUCLEOTIDE SEQUENCE [LARGE SCALE GENOMIC DNA]</scope>
    <source>
        <strain evidence="6 7">DSM 27352</strain>
    </source>
</reference>
<dbReference type="InterPro" id="IPR050950">
    <property type="entry name" value="HTH-type_LysR_regulators"/>
</dbReference>
<dbReference type="SUPFAM" id="SSF53850">
    <property type="entry name" value="Periplasmic binding protein-like II"/>
    <property type="match status" value="1"/>
</dbReference>
<evidence type="ECO:0000259" key="5">
    <source>
        <dbReference type="PROSITE" id="PS50931"/>
    </source>
</evidence>
<evidence type="ECO:0000256" key="2">
    <source>
        <dbReference type="ARBA" id="ARBA00023015"/>
    </source>
</evidence>